<name>A0A3L8NXD8_9ACTN</name>
<dbReference type="GO" id="GO:0022857">
    <property type="term" value="F:transmembrane transporter activity"/>
    <property type="evidence" value="ECO:0007669"/>
    <property type="project" value="InterPro"/>
</dbReference>
<keyword evidence="4 7" id="KW-0812">Transmembrane</keyword>
<feature type="transmembrane region" description="Helical" evidence="7">
    <location>
        <begin position="384"/>
        <end position="404"/>
    </location>
</feature>
<feature type="transmembrane region" description="Helical" evidence="7">
    <location>
        <begin position="96"/>
        <end position="125"/>
    </location>
</feature>
<comment type="caution">
    <text evidence="9">The sequence shown here is derived from an EMBL/GenBank/DDBJ whole genome shotgun (WGS) entry which is preliminary data.</text>
</comment>
<evidence type="ECO:0000256" key="3">
    <source>
        <dbReference type="ARBA" id="ARBA00022475"/>
    </source>
</evidence>
<evidence type="ECO:0000313" key="9">
    <source>
        <dbReference type="EMBL" id="RLV47511.1"/>
    </source>
</evidence>
<evidence type="ECO:0000256" key="5">
    <source>
        <dbReference type="ARBA" id="ARBA00022989"/>
    </source>
</evidence>
<dbReference type="PROSITE" id="PS50850">
    <property type="entry name" value="MFS"/>
    <property type="match status" value="1"/>
</dbReference>
<dbReference type="InterPro" id="IPR036259">
    <property type="entry name" value="MFS_trans_sf"/>
</dbReference>
<evidence type="ECO:0000313" key="10">
    <source>
        <dbReference type="Proteomes" id="UP000281708"/>
    </source>
</evidence>
<feature type="transmembrane region" description="Helical" evidence="7">
    <location>
        <begin position="320"/>
        <end position="342"/>
    </location>
</feature>
<dbReference type="Proteomes" id="UP000281708">
    <property type="component" value="Unassembled WGS sequence"/>
</dbReference>
<evidence type="ECO:0000256" key="4">
    <source>
        <dbReference type="ARBA" id="ARBA00022692"/>
    </source>
</evidence>
<dbReference type="PANTHER" id="PTHR23513">
    <property type="entry name" value="INTEGRAL MEMBRANE EFFLUX PROTEIN-RELATED"/>
    <property type="match status" value="1"/>
</dbReference>
<feature type="transmembrane region" description="Helical" evidence="7">
    <location>
        <begin position="267"/>
        <end position="286"/>
    </location>
</feature>
<feature type="transmembrane region" description="Helical" evidence="7">
    <location>
        <begin position="167"/>
        <end position="197"/>
    </location>
</feature>
<dbReference type="AlphaFoldDB" id="A0A3L8NXD8"/>
<dbReference type="InterPro" id="IPR010290">
    <property type="entry name" value="TM_effector"/>
</dbReference>
<dbReference type="OrthoDB" id="9775268at2"/>
<gene>
    <name evidence="9" type="ORF">D9V37_15110</name>
</gene>
<dbReference type="PANTHER" id="PTHR23513:SF11">
    <property type="entry name" value="STAPHYLOFERRIN A TRANSPORTER"/>
    <property type="match status" value="1"/>
</dbReference>
<evidence type="ECO:0000256" key="1">
    <source>
        <dbReference type="ARBA" id="ARBA00004651"/>
    </source>
</evidence>
<evidence type="ECO:0000256" key="6">
    <source>
        <dbReference type="ARBA" id="ARBA00023136"/>
    </source>
</evidence>
<sequence>MSPTFRALHNRNYRLYAAGGVVSNTGTWMQRVAQDWLVLQLHHGSSSAAATALGITTGLQFLPILLLSPYAGLLADRFAKNKMLQATQAWMGLSSLLLAVLALTGVVEPWMVFAVAFCFGIGAAFDAPARQSFVSEMVGPDDLANAVGLNSASFNLARVVGPAASGFLIALFGSGVAATGWVILLNGLSYAAVIYALRRMRESELVRLERAPREPGMIRDGLRYVRRRADLKLVLVAGFFAGTFGMNFQMTSALMATQVFHKGSGQYGLLGTTLAVGSLTGALLGARREGRPRPWLVVVAGLAFGTVEIVLGLMPSYVTFAALTPLLGFSLLTMLNAANTTVQLSTAPQMRGRVMALYMTLVMGGTPVGAPVVGWVGATFGARWTLIGGGAMSLFGVLVAYALYGGGRQALVRWRSAGDAAETTDEAMAA</sequence>
<accession>A0A3L8NXD8</accession>
<feature type="domain" description="Major facilitator superfamily (MFS) profile" evidence="8">
    <location>
        <begin position="12"/>
        <end position="408"/>
    </location>
</feature>
<keyword evidence="5 7" id="KW-1133">Transmembrane helix</keyword>
<dbReference type="RefSeq" id="WP_121807015.1">
    <property type="nucleotide sequence ID" value="NZ_RDBE01000010.1"/>
</dbReference>
<evidence type="ECO:0000256" key="2">
    <source>
        <dbReference type="ARBA" id="ARBA00022448"/>
    </source>
</evidence>
<evidence type="ECO:0000256" key="7">
    <source>
        <dbReference type="SAM" id="Phobius"/>
    </source>
</evidence>
<feature type="transmembrane region" description="Helical" evidence="7">
    <location>
        <begin position="233"/>
        <end position="255"/>
    </location>
</feature>
<dbReference type="GO" id="GO:0005886">
    <property type="term" value="C:plasma membrane"/>
    <property type="evidence" value="ECO:0007669"/>
    <property type="project" value="UniProtKB-SubCell"/>
</dbReference>
<keyword evidence="2" id="KW-0813">Transport</keyword>
<protein>
    <submittedName>
        <fullName evidence="9">MFS transporter</fullName>
    </submittedName>
</protein>
<feature type="transmembrane region" description="Helical" evidence="7">
    <location>
        <begin position="354"/>
        <end position="378"/>
    </location>
</feature>
<keyword evidence="10" id="KW-1185">Reference proteome</keyword>
<dbReference type="Pfam" id="PF05977">
    <property type="entry name" value="MFS_3"/>
    <property type="match status" value="1"/>
</dbReference>
<dbReference type="SUPFAM" id="SSF103473">
    <property type="entry name" value="MFS general substrate transporter"/>
    <property type="match status" value="1"/>
</dbReference>
<feature type="transmembrane region" description="Helical" evidence="7">
    <location>
        <begin position="49"/>
        <end position="75"/>
    </location>
</feature>
<keyword evidence="3" id="KW-1003">Cell membrane</keyword>
<dbReference type="InterPro" id="IPR020846">
    <property type="entry name" value="MFS_dom"/>
</dbReference>
<organism evidence="9 10">
    <name type="scientific">Nocardioides mangrovicus</name>
    <dbReference type="NCBI Taxonomy" id="2478913"/>
    <lineage>
        <taxon>Bacteria</taxon>
        <taxon>Bacillati</taxon>
        <taxon>Actinomycetota</taxon>
        <taxon>Actinomycetes</taxon>
        <taxon>Propionibacteriales</taxon>
        <taxon>Nocardioidaceae</taxon>
        <taxon>Nocardioides</taxon>
    </lineage>
</organism>
<feature type="transmembrane region" description="Helical" evidence="7">
    <location>
        <begin position="12"/>
        <end position="29"/>
    </location>
</feature>
<dbReference type="EMBL" id="RDBE01000010">
    <property type="protein sequence ID" value="RLV47511.1"/>
    <property type="molecule type" value="Genomic_DNA"/>
</dbReference>
<evidence type="ECO:0000259" key="8">
    <source>
        <dbReference type="PROSITE" id="PS50850"/>
    </source>
</evidence>
<keyword evidence="6 7" id="KW-0472">Membrane</keyword>
<comment type="subcellular location">
    <subcellularLocation>
        <location evidence="1">Cell membrane</location>
        <topology evidence="1">Multi-pass membrane protein</topology>
    </subcellularLocation>
</comment>
<dbReference type="CDD" id="cd06173">
    <property type="entry name" value="MFS_MefA_like"/>
    <property type="match status" value="1"/>
</dbReference>
<reference evidence="9 10" key="1">
    <citation type="submission" date="2018-10" db="EMBL/GenBank/DDBJ databases">
        <title>Marmoricola sp. 4Q3S-7 whole genome shotgun sequence.</title>
        <authorList>
            <person name="Li F."/>
        </authorList>
    </citation>
    <scope>NUCLEOTIDE SEQUENCE [LARGE SCALE GENOMIC DNA]</scope>
    <source>
        <strain evidence="9 10">4Q3S-7</strain>
    </source>
</reference>
<feature type="transmembrane region" description="Helical" evidence="7">
    <location>
        <begin position="295"/>
        <end position="314"/>
    </location>
</feature>
<proteinExistence type="predicted"/>
<dbReference type="Gene3D" id="1.20.1250.20">
    <property type="entry name" value="MFS general substrate transporter like domains"/>
    <property type="match status" value="1"/>
</dbReference>